<sequence>MKNIIILLLSIIEAYSFEQNSTNHKGLIYNGVKYDPKEFPYVVSILIYNETRQSHDICTGALIRTYFVMTAAHCVFNKSLEALEVYSGPYDYIKFQNVEKYYIPKNYDNDSPAVVADICLLQLKNPFPTVKKFIEIGGHPDEFANDAAVKCTNIGFGGIDNKGNMGSEGLRMDTKVKYGENACKVQVGKNICVRKLERGKWHVKEIAEVQ</sequence>
<feature type="chain" id="PRO_5035889186" description="Peptidase S1 domain-containing protein" evidence="5">
    <location>
        <begin position="17"/>
        <end position="210"/>
    </location>
</feature>
<dbReference type="SMART" id="SM00020">
    <property type="entry name" value="Tryp_SPc"/>
    <property type="match status" value="1"/>
</dbReference>
<dbReference type="GeneID" id="100573487"/>
<evidence type="ECO:0000256" key="3">
    <source>
        <dbReference type="ARBA" id="ARBA00022825"/>
    </source>
</evidence>
<dbReference type="PROSITE" id="PS50240">
    <property type="entry name" value="TRYPSIN_DOM"/>
    <property type="match status" value="1"/>
</dbReference>
<dbReference type="GO" id="GO:0004252">
    <property type="term" value="F:serine-type endopeptidase activity"/>
    <property type="evidence" value="ECO:0007669"/>
    <property type="project" value="InterPro"/>
</dbReference>
<dbReference type="PROSITE" id="PS00134">
    <property type="entry name" value="TRYPSIN_HIS"/>
    <property type="match status" value="1"/>
</dbReference>
<dbReference type="AlphaFoldDB" id="A0A8R2B5T1"/>
<keyword evidence="3" id="KW-0720">Serine protease</keyword>
<dbReference type="SUPFAM" id="SSF50494">
    <property type="entry name" value="Trypsin-like serine proteases"/>
    <property type="match status" value="1"/>
</dbReference>
<dbReference type="InterPro" id="IPR043504">
    <property type="entry name" value="Peptidase_S1_PA_chymotrypsin"/>
</dbReference>
<evidence type="ECO:0000313" key="7">
    <source>
        <dbReference type="EnsemblMetazoa" id="XP_008183065.1"/>
    </source>
</evidence>
<dbReference type="PANTHER" id="PTHR24276:SF96">
    <property type="entry name" value="PEPTIDASE S1 DOMAIN-CONTAINING PROTEIN"/>
    <property type="match status" value="1"/>
</dbReference>
<accession>A0A8R2B5T1</accession>
<dbReference type="InterPro" id="IPR050430">
    <property type="entry name" value="Peptidase_S1"/>
</dbReference>
<name>A0A8R2B5T1_ACYPI</name>
<evidence type="ECO:0000256" key="4">
    <source>
        <dbReference type="ARBA" id="ARBA00023157"/>
    </source>
</evidence>
<feature type="signal peptide" evidence="5">
    <location>
        <begin position="1"/>
        <end position="16"/>
    </location>
</feature>
<dbReference type="PANTHER" id="PTHR24276">
    <property type="entry name" value="POLYSERASE-RELATED"/>
    <property type="match status" value="1"/>
</dbReference>
<evidence type="ECO:0000259" key="6">
    <source>
        <dbReference type="PROSITE" id="PS50240"/>
    </source>
</evidence>
<keyword evidence="1" id="KW-0645">Protease</keyword>
<reference evidence="8" key="1">
    <citation type="submission" date="2010-06" db="EMBL/GenBank/DDBJ databases">
        <authorList>
            <person name="Jiang H."/>
            <person name="Abraham K."/>
            <person name="Ali S."/>
            <person name="Alsbrooks S.L."/>
            <person name="Anim B.N."/>
            <person name="Anosike U.S."/>
            <person name="Attaway T."/>
            <person name="Bandaranaike D.P."/>
            <person name="Battles P.K."/>
            <person name="Bell S.N."/>
            <person name="Bell A.V."/>
            <person name="Beltran B."/>
            <person name="Bickham C."/>
            <person name="Bustamante Y."/>
            <person name="Caleb T."/>
            <person name="Canada A."/>
            <person name="Cardenas V."/>
            <person name="Carter K."/>
            <person name="Chacko J."/>
            <person name="Chandrabose M.N."/>
            <person name="Chavez D."/>
            <person name="Chavez A."/>
            <person name="Chen L."/>
            <person name="Chu H.-S."/>
            <person name="Claassen K.J."/>
            <person name="Cockrell R."/>
            <person name="Collins M."/>
            <person name="Cooper J.A."/>
            <person name="Cree A."/>
            <person name="Curry S.M."/>
            <person name="Da Y."/>
            <person name="Dao M.D."/>
            <person name="Das B."/>
            <person name="Davila M.-L."/>
            <person name="Davy-Carroll L."/>
            <person name="Denson S."/>
            <person name="Dinh H."/>
            <person name="Ebong V.E."/>
            <person name="Edwards J.R."/>
            <person name="Egan A."/>
            <person name="El-Daye J."/>
            <person name="Escobedo L."/>
            <person name="Fernandez S."/>
            <person name="Fernando P.R."/>
            <person name="Flagg N."/>
            <person name="Forbes L.D."/>
            <person name="Fowler R.G."/>
            <person name="Fu Q."/>
            <person name="Gabisi R.A."/>
            <person name="Ganer J."/>
            <person name="Garbino Pronczuk A."/>
            <person name="Garcia R.M."/>
            <person name="Garner T."/>
            <person name="Garrett T.E."/>
            <person name="Gonzalez D.A."/>
            <person name="Hamid H."/>
            <person name="Hawkins E.S."/>
            <person name="Hirani K."/>
            <person name="Hogues M.E."/>
            <person name="Hollins B."/>
            <person name="Hsiao C.-H."/>
            <person name="Jabil R."/>
            <person name="James M.L."/>
            <person name="Jhangiani S.N."/>
            <person name="Johnson B."/>
            <person name="Johnson Q."/>
            <person name="Joshi V."/>
            <person name="Kalu J.B."/>
            <person name="Kam C."/>
            <person name="Kashfia A."/>
            <person name="Keebler J."/>
            <person name="Kisamo H."/>
            <person name="Kovar C.L."/>
            <person name="Lago L.A."/>
            <person name="Lai C.-Y."/>
            <person name="Laidlaw J."/>
            <person name="Lara F."/>
            <person name="Le T.-K."/>
            <person name="Lee S.L."/>
            <person name="Legall F.H."/>
            <person name="Lemon S.J."/>
            <person name="Lewis L.R."/>
            <person name="Li B."/>
            <person name="Liu Y."/>
            <person name="Liu Y.-S."/>
            <person name="Lopez J."/>
            <person name="Lozado R.J."/>
            <person name="Lu J."/>
            <person name="Madu R.C."/>
            <person name="Maheshwari M."/>
            <person name="Maheshwari R."/>
            <person name="Malloy K."/>
            <person name="Martinez E."/>
            <person name="Mathew T."/>
            <person name="Mercado I.C."/>
            <person name="Mercado C."/>
            <person name="Meyer B."/>
            <person name="Montgomery K."/>
            <person name="Morgan M.B."/>
            <person name="Munidasa M."/>
            <person name="Nazareth L.V."/>
            <person name="Nelson J."/>
            <person name="Ng B.M."/>
            <person name="Nguyen N.B."/>
            <person name="Nguyen P.Q."/>
            <person name="Nguyen T."/>
            <person name="Obregon M."/>
            <person name="Okwuonu G.O."/>
            <person name="Onwere C.G."/>
            <person name="Orozco G."/>
            <person name="Parra A."/>
            <person name="Patel S."/>
            <person name="Patil S."/>
            <person name="Perez A."/>
            <person name="Perez Y."/>
            <person name="Pham C."/>
            <person name="Primus E.L."/>
            <person name="Pu L.-L."/>
            <person name="Puazo M."/>
            <person name="Qin X."/>
            <person name="Quiroz J.B."/>
            <person name="Reese J."/>
            <person name="Richards S."/>
            <person name="Rives C.M."/>
            <person name="Robberts R."/>
            <person name="Ruiz S.J."/>
            <person name="Ruiz M.J."/>
            <person name="Santibanez J."/>
            <person name="Schneider B.W."/>
            <person name="Sisson I."/>
            <person name="Smith M."/>
            <person name="Sodergren E."/>
            <person name="Song X.-Z."/>
            <person name="Song B.B."/>
            <person name="Summersgill H."/>
            <person name="Thelus R."/>
            <person name="Thornton R.D."/>
            <person name="Trejos Z.Y."/>
            <person name="Usmani K."/>
            <person name="Vattathil S."/>
            <person name="Villasana D."/>
            <person name="Walker D.L."/>
            <person name="Wang S."/>
            <person name="Wang K."/>
            <person name="White C.S."/>
            <person name="Williams A.C."/>
            <person name="Williamson J."/>
            <person name="Wilson K."/>
            <person name="Woghiren I.O."/>
            <person name="Woodworth J.R."/>
            <person name="Worley K.C."/>
            <person name="Wright R.A."/>
            <person name="Wu W."/>
            <person name="Young L."/>
            <person name="Zhang L."/>
            <person name="Zhang J."/>
            <person name="Zhu Y."/>
            <person name="Muzny D.M."/>
            <person name="Weinstock G."/>
            <person name="Gibbs R.A."/>
        </authorList>
    </citation>
    <scope>NUCLEOTIDE SEQUENCE [LARGE SCALE GENOMIC DNA]</scope>
    <source>
        <strain evidence="8">LSR1</strain>
    </source>
</reference>
<dbReference type="Gene3D" id="2.40.10.10">
    <property type="entry name" value="Trypsin-like serine proteases"/>
    <property type="match status" value="1"/>
</dbReference>
<feature type="domain" description="Peptidase S1" evidence="6">
    <location>
        <begin position="28"/>
        <end position="210"/>
    </location>
</feature>
<dbReference type="InterPro" id="IPR018114">
    <property type="entry name" value="TRYPSIN_HIS"/>
</dbReference>
<reference evidence="7" key="2">
    <citation type="submission" date="2022-06" db="UniProtKB">
        <authorList>
            <consortium name="EnsemblMetazoa"/>
        </authorList>
    </citation>
    <scope>IDENTIFICATION</scope>
</reference>
<evidence type="ECO:0000256" key="2">
    <source>
        <dbReference type="ARBA" id="ARBA00022801"/>
    </source>
</evidence>
<evidence type="ECO:0000256" key="5">
    <source>
        <dbReference type="SAM" id="SignalP"/>
    </source>
</evidence>
<dbReference type="InterPro" id="IPR009003">
    <property type="entry name" value="Peptidase_S1_PA"/>
</dbReference>
<evidence type="ECO:0000256" key="1">
    <source>
        <dbReference type="ARBA" id="ARBA00022670"/>
    </source>
</evidence>
<proteinExistence type="predicted"/>
<keyword evidence="2" id="KW-0378">Hydrolase</keyword>
<evidence type="ECO:0000313" key="8">
    <source>
        <dbReference type="Proteomes" id="UP000007819"/>
    </source>
</evidence>
<dbReference type="RefSeq" id="XP_008183065.1">
    <property type="nucleotide sequence ID" value="XM_008184843.2"/>
</dbReference>
<dbReference type="InterPro" id="IPR001254">
    <property type="entry name" value="Trypsin_dom"/>
</dbReference>
<protein>
    <recommendedName>
        <fullName evidence="6">Peptidase S1 domain-containing protein</fullName>
    </recommendedName>
</protein>
<keyword evidence="5" id="KW-0732">Signal</keyword>
<organism evidence="7 8">
    <name type="scientific">Acyrthosiphon pisum</name>
    <name type="common">Pea aphid</name>
    <dbReference type="NCBI Taxonomy" id="7029"/>
    <lineage>
        <taxon>Eukaryota</taxon>
        <taxon>Metazoa</taxon>
        <taxon>Ecdysozoa</taxon>
        <taxon>Arthropoda</taxon>
        <taxon>Hexapoda</taxon>
        <taxon>Insecta</taxon>
        <taxon>Pterygota</taxon>
        <taxon>Neoptera</taxon>
        <taxon>Paraneoptera</taxon>
        <taxon>Hemiptera</taxon>
        <taxon>Sternorrhyncha</taxon>
        <taxon>Aphidomorpha</taxon>
        <taxon>Aphidoidea</taxon>
        <taxon>Aphididae</taxon>
        <taxon>Macrosiphini</taxon>
        <taxon>Acyrthosiphon</taxon>
    </lineage>
</organism>
<dbReference type="OrthoDB" id="6626875at2759"/>
<dbReference type="EnsemblMetazoa" id="XM_008184843.3">
    <property type="protein sequence ID" value="XP_008183065.1"/>
    <property type="gene ID" value="LOC100573487"/>
</dbReference>
<keyword evidence="4" id="KW-1015">Disulfide bond</keyword>
<dbReference type="Pfam" id="PF00089">
    <property type="entry name" value="Trypsin"/>
    <property type="match status" value="1"/>
</dbReference>
<dbReference type="Proteomes" id="UP000007819">
    <property type="component" value="Chromosome X"/>
</dbReference>
<dbReference type="GO" id="GO:0006508">
    <property type="term" value="P:proteolysis"/>
    <property type="evidence" value="ECO:0007669"/>
    <property type="project" value="UniProtKB-KW"/>
</dbReference>
<keyword evidence="8" id="KW-1185">Reference proteome</keyword>